<gene>
    <name evidence="1" type="ORF">LCGC14_0600700</name>
</gene>
<proteinExistence type="predicted"/>
<comment type="caution">
    <text evidence="1">The sequence shown here is derived from an EMBL/GenBank/DDBJ whole genome shotgun (WGS) entry which is preliminary data.</text>
</comment>
<dbReference type="EMBL" id="LAZR01000964">
    <property type="protein sequence ID" value="KKN53574.1"/>
    <property type="molecule type" value="Genomic_DNA"/>
</dbReference>
<evidence type="ECO:0000313" key="1">
    <source>
        <dbReference type="EMBL" id="KKN53574.1"/>
    </source>
</evidence>
<accession>A0A0F9RF98</accession>
<reference evidence="1" key="1">
    <citation type="journal article" date="2015" name="Nature">
        <title>Complex archaea that bridge the gap between prokaryotes and eukaryotes.</title>
        <authorList>
            <person name="Spang A."/>
            <person name="Saw J.H."/>
            <person name="Jorgensen S.L."/>
            <person name="Zaremba-Niedzwiedzka K."/>
            <person name="Martijn J."/>
            <person name="Lind A.E."/>
            <person name="van Eijk R."/>
            <person name="Schleper C."/>
            <person name="Guy L."/>
            <person name="Ettema T.J."/>
        </authorList>
    </citation>
    <scope>NUCLEOTIDE SEQUENCE</scope>
</reference>
<organism evidence="1">
    <name type="scientific">marine sediment metagenome</name>
    <dbReference type="NCBI Taxonomy" id="412755"/>
    <lineage>
        <taxon>unclassified sequences</taxon>
        <taxon>metagenomes</taxon>
        <taxon>ecological metagenomes</taxon>
    </lineage>
</organism>
<sequence length="173" mass="18827">MVNKLGIVHISDFKLRGFVQAYVRRAACPDINELVFEDENVIENTLKINIRSTFHTSVDFALDNLRATQDATGTAGDDGIIIFSTDAHGPASFVGIMANAVHPTDPSGNYYRQWQGIWQEPSAAETIKAAELGHNFDGTGNFVGGLYASEDISPDISLVLNDILTINWKVSVG</sequence>
<name>A0A0F9RF98_9ZZZZ</name>
<dbReference type="AlphaFoldDB" id="A0A0F9RF98"/>
<protein>
    <submittedName>
        <fullName evidence="1">Uncharacterized protein</fullName>
    </submittedName>
</protein>